<dbReference type="InterPro" id="IPR043502">
    <property type="entry name" value="DNA/RNA_pol_sf"/>
</dbReference>
<evidence type="ECO:0000313" key="10">
    <source>
        <dbReference type="EMBL" id="KAG6467078.1"/>
    </source>
</evidence>
<dbReference type="GO" id="GO:0003887">
    <property type="term" value="F:DNA-directed DNA polymerase activity"/>
    <property type="evidence" value="ECO:0007669"/>
    <property type="project" value="UniProtKB-KW"/>
</dbReference>
<comment type="caution">
    <text evidence="11">The sequence shown here is derived from an EMBL/GenBank/DDBJ whole genome shotgun (WGS) entry which is preliminary data.</text>
</comment>
<dbReference type="SUPFAM" id="SSF53098">
    <property type="entry name" value="Ribonuclease H-like"/>
    <property type="match status" value="1"/>
</dbReference>
<dbReference type="InterPro" id="IPR004868">
    <property type="entry name" value="DNA-dir_DNA_pol_B_mt/vir"/>
</dbReference>
<geneLocation type="mitochondrion" evidence="11"/>
<dbReference type="AlphaFoldDB" id="A0A8J5BAB6"/>
<dbReference type="GO" id="GO:0000166">
    <property type="term" value="F:nucleotide binding"/>
    <property type="evidence" value="ECO:0007669"/>
    <property type="project" value="InterPro"/>
</dbReference>
<accession>A0A8J5BAB6</accession>
<dbReference type="EMBL" id="JACMSC010000025">
    <property type="protein sequence ID" value="KAG6467709.1"/>
    <property type="molecule type" value="Genomic_DNA"/>
</dbReference>
<evidence type="ECO:0000259" key="9">
    <source>
        <dbReference type="Pfam" id="PF03175"/>
    </source>
</evidence>
<dbReference type="SUPFAM" id="SSF56672">
    <property type="entry name" value="DNA/RNA polymerases"/>
    <property type="match status" value="1"/>
</dbReference>
<keyword evidence="11" id="KW-0496">Mitochondrion</keyword>
<keyword evidence="3" id="KW-0808">Transferase</keyword>
<evidence type="ECO:0000256" key="2">
    <source>
        <dbReference type="ARBA" id="ARBA00012417"/>
    </source>
</evidence>
<keyword evidence="7" id="KW-0238">DNA-binding</keyword>
<keyword evidence="4" id="KW-0548">Nucleotidyltransferase</keyword>
<evidence type="ECO:0000256" key="8">
    <source>
        <dbReference type="ARBA" id="ARBA00049244"/>
    </source>
</evidence>
<feature type="domain" description="DNA-directed DNA polymerase family B mitochondria/virus" evidence="9">
    <location>
        <begin position="396"/>
        <end position="485"/>
    </location>
</feature>
<feature type="domain" description="DNA-directed DNA polymerase family B mitochondria/virus" evidence="9">
    <location>
        <begin position="492"/>
        <end position="582"/>
    </location>
</feature>
<name>A0A8J5BAB6_ZINOF</name>
<keyword evidence="12" id="KW-1185">Reference proteome</keyword>
<dbReference type="Pfam" id="PF03175">
    <property type="entry name" value="DNA_pol_B_2"/>
    <property type="match status" value="2"/>
</dbReference>
<dbReference type="InterPro" id="IPR012337">
    <property type="entry name" value="RNaseH-like_sf"/>
</dbReference>
<keyword evidence="5" id="KW-0235">DNA replication</keyword>
<evidence type="ECO:0000313" key="11">
    <source>
        <dbReference type="EMBL" id="KAG6467709.1"/>
    </source>
</evidence>
<protein>
    <recommendedName>
        <fullName evidence="2">DNA-directed DNA polymerase</fullName>
        <ecNumber evidence="2">2.7.7.7</ecNumber>
    </recommendedName>
</protein>
<evidence type="ECO:0000256" key="3">
    <source>
        <dbReference type="ARBA" id="ARBA00022679"/>
    </source>
</evidence>
<gene>
    <name evidence="11" type="ORF">ZIOFF_074447</name>
    <name evidence="10" type="ORF">ZIOFF_075128</name>
</gene>
<dbReference type="EC" id="2.7.7.7" evidence="2"/>
<comment type="catalytic activity">
    <reaction evidence="8">
        <text>DNA(n) + a 2'-deoxyribonucleoside 5'-triphosphate = DNA(n+1) + diphosphate</text>
        <dbReference type="Rhea" id="RHEA:22508"/>
        <dbReference type="Rhea" id="RHEA-COMP:17339"/>
        <dbReference type="Rhea" id="RHEA-COMP:17340"/>
        <dbReference type="ChEBI" id="CHEBI:33019"/>
        <dbReference type="ChEBI" id="CHEBI:61560"/>
        <dbReference type="ChEBI" id="CHEBI:173112"/>
        <dbReference type="EC" id="2.7.7.7"/>
    </reaction>
</comment>
<dbReference type="PANTHER" id="PTHR33568">
    <property type="entry name" value="DNA POLYMERASE"/>
    <property type="match status" value="1"/>
</dbReference>
<proteinExistence type="inferred from homology"/>
<evidence type="ECO:0000256" key="7">
    <source>
        <dbReference type="ARBA" id="ARBA00023125"/>
    </source>
</evidence>
<evidence type="ECO:0000256" key="4">
    <source>
        <dbReference type="ARBA" id="ARBA00022695"/>
    </source>
</evidence>
<evidence type="ECO:0000256" key="6">
    <source>
        <dbReference type="ARBA" id="ARBA00022932"/>
    </source>
</evidence>
<dbReference type="PANTHER" id="PTHR33568:SF3">
    <property type="entry name" value="DNA-DIRECTED DNA POLYMERASE"/>
    <property type="match status" value="1"/>
</dbReference>
<dbReference type="GO" id="GO:0003677">
    <property type="term" value="F:DNA binding"/>
    <property type="evidence" value="ECO:0007669"/>
    <property type="project" value="UniProtKB-KW"/>
</dbReference>
<comment type="similarity">
    <text evidence="1">Belongs to the DNA polymerase type-B family.</text>
</comment>
<evidence type="ECO:0000256" key="1">
    <source>
        <dbReference type="ARBA" id="ARBA00005755"/>
    </source>
</evidence>
<dbReference type="GO" id="GO:0006260">
    <property type="term" value="P:DNA replication"/>
    <property type="evidence" value="ECO:0007669"/>
    <property type="project" value="UniProtKB-KW"/>
</dbReference>
<dbReference type="Proteomes" id="UP000734854">
    <property type="component" value="Unassembled WGS sequence"/>
</dbReference>
<evidence type="ECO:0000313" key="12">
    <source>
        <dbReference type="Proteomes" id="UP000734854"/>
    </source>
</evidence>
<organism evidence="11 12">
    <name type="scientific">Zingiber officinale</name>
    <name type="common">Ginger</name>
    <name type="synonym">Amomum zingiber</name>
    <dbReference type="NCBI Taxonomy" id="94328"/>
    <lineage>
        <taxon>Eukaryota</taxon>
        <taxon>Viridiplantae</taxon>
        <taxon>Streptophyta</taxon>
        <taxon>Embryophyta</taxon>
        <taxon>Tracheophyta</taxon>
        <taxon>Spermatophyta</taxon>
        <taxon>Magnoliopsida</taxon>
        <taxon>Liliopsida</taxon>
        <taxon>Zingiberales</taxon>
        <taxon>Zingiberaceae</taxon>
        <taxon>Zingiber</taxon>
    </lineage>
</organism>
<sequence>MKILSTILGNIDEQAMDTLFIRRRSAGVRHCMAHPSGKERPTIEYMLWLFVAGRVSSREHSPFSSGTRNNPAQELRNEEAGIEEMAYVKKDLITCKRWKKLKHLFGETETNRLASGDGYLRRERSCTRKRYSGRWRAIYRDIGKAADMLYPGGGAEACSNETDFSGAVENRLKSRAFLLKKEFTISYVIYKNQIQIPFTKGSSIVFRENGEDYPVYDLVSEYVGIVAEEYKDADVVSIRIRIYLDGIKQGPPLNLSDDEVLMRMSSWIVYESCSNQLKAVPVGGHSKRRYSEYLTPLKGTRKEKGGFIVADTETLLIHKEDASTIENKKVNIPYAIGFLLVSPGDDLSSLTSNVIETYFSEEYPDFLYTSFEERSSKMMKDFVDRLALVCEKDREIKTVYFHNFARFDGILLLKHFLNLGDKYSIKPLIVNKHLYEISVYKGKKLLFHLRDSYTLLPSSLKSLASNLCPSLGAKGYIDHKSVTVENLSDQKDQEYMKQDIRLLGGIMLKAQEINRSNYSVDIVSKLTVSSLALTIFRTRYYNDKKFAIYRPYMSEDHFIRRGYYGGHADAYIPFGENLVYYLVASDGYLRGGNPPPRPII</sequence>
<dbReference type="EMBL" id="JACMSC010000092">
    <property type="protein sequence ID" value="KAG6467078.1"/>
    <property type="molecule type" value="Genomic_DNA"/>
</dbReference>
<dbReference type="Gene3D" id="3.30.420.10">
    <property type="entry name" value="Ribonuclease H-like superfamily/Ribonuclease H"/>
    <property type="match status" value="1"/>
</dbReference>
<reference evidence="11 12" key="1">
    <citation type="submission" date="2020-08" db="EMBL/GenBank/DDBJ databases">
        <title>Plant Genome Project.</title>
        <authorList>
            <person name="Zhang R.-G."/>
        </authorList>
    </citation>
    <scope>NUCLEOTIDE SEQUENCE [LARGE SCALE GENOMIC DNA]</scope>
    <source>
        <tissue evidence="11">Rhizome</tissue>
    </source>
</reference>
<evidence type="ECO:0000256" key="5">
    <source>
        <dbReference type="ARBA" id="ARBA00022705"/>
    </source>
</evidence>
<keyword evidence="6" id="KW-0239">DNA-directed DNA polymerase</keyword>
<dbReference type="InterPro" id="IPR036397">
    <property type="entry name" value="RNaseH_sf"/>
</dbReference>